<comment type="pathway">
    <text evidence="2 10">Glycan metabolism; cellulose degradation.</text>
</comment>
<evidence type="ECO:0000313" key="14">
    <source>
        <dbReference type="EMBL" id="ORY38561.1"/>
    </source>
</evidence>
<keyword evidence="7 10" id="KW-0119">Carbohydrate metabolism</keyword>
<dbReference type="SMART" id="SM01217">
    <property type="entry name" value="Fn3_like"/>
    <property type="match status" value="2"/>
</dbReference>
<dbReference type="PANTHER" id="PTHR42715">
    <property type="entry name" value="BETA-GLUCOSIDASE"/>
    <property type="match status" value="1"/>
</dbReference>
<keyword evidence="15" id="KW-1185">Reference proteome</keyword>
<dbReference type="FunFam" id="3.40.50.1700:FF:000003">
    <property type="entry name" value="Probable beta-glucosidase"/>
    <property type="match status" value="1"/>
</dbReference>
<dbReference type="STRING" id="329046.A0A1Y2BUX2"/>
<dbReference type="InterPro" id="IPR019800">
    <property type="entry name" value="Glyco_hydro_3_AS"/>
</dbReference>
<comment type="caution">
    <text evidence="14">The sequence shown here is derived from an EMBL/GenBank/DDBJ whole genome shotgun (WGS) entry which is preliminary data.</text>
</comment>
<evidence type="ECO:0000256" key="4">
    <source>
        <dbReference type="ARBA" id="ARBA00012744"/>
    </source>
</evidence>
<dbReference type="InterPro" id="IPR050288">
    <property type="entry name" value="Cellulose_deg_GH3"/>
</dbReference>
<evidence type="ECO:0000256" key="6">
    <source>
        <dbReference type="ARBA" id="ARBA00023001"/>
    </source>
</evidence>
<dbReference type="SUPFAM" id="SSF51445">
    <property type="entry name" value="(Trans)glycosidases"/>
    <property type="match status" value="2"/>
</dbReference>
<dbReference type="InterPro" id="IPR035940">
    <property type="entry name" value="CAP_sf"/>
</dbReference>
<dbReference type="GO" id="GO:0008422">
    <property type="term" value="F:beta-glucosidase activity"/>
    <property type="evidence" value="ECO:0007669"/>
    <property type="project" value="UniProtKB-EC"/>
</dbReference>
<keyword evidence="9 10" id="KW-0624">Polysaccharide degradation</keyword>
<feature type="chain" id="PRO_5013208876" description="beta-glucosidase" evidence="12">
    <location>
        <begin position="20"/>
        <end position="1547"/>
    </location>
</feature>
<dbReference type="Gene3D" id="2.60.40.10">
    <property type="entry name" value="Immunoglobulins"/>
    <property type="match status" value="2"/>
</dbReference>
<dbReference type="Pfam" id="PF00933">
    <property type="entry name" value="Glyco_hydro_3"/>
    <property type="match status" value="2"/>
</dbReference>
<feature type="domain" description="Fibronectin type III-like" evidence="13">
    <location>
        <begin position="837"/>
        <end position="904"/>
    </location>
</feature>
<name>A0A1Y2BUX2_9FUNG</name>
<evidence type="ECO:0000256" key="12">
    <source>
        <dbReference type="SAM" id="SignalP"/>
    </source>
</evidence>
<reference evidence="14 15" key="1">
    <citation type="submission" date="2016-07" db="EMBL/GenBank/DDBJ databases">
        <title>Pervasive Adenine N6-methylation of Active Genes in Fungi.</title>
        <authorList>
            <consortium name="DOE Joint Genome Institute"/>
            <person name="Mondo S.J."/>
            <person name="Dannebaum R.O."/>
            <person name="Kuo R.C."/>
            <person name="Labutti K."/>
            <person name="Haridas S."/>
            <person name="Kuo A."/>
            <person name="Salamov A."/>
            <person name="Ahrendt S.R."/>
            <person name="Lipzen A."/>
            <person name="Sullivan W."/>
            <person name="Andreopoulos W.B."/>
            <person name="Clum A."/>
            <person name="Lindquist E."/>
            <person name="Daum C."/>
            <person name="Ramamoorthy G.K."/>
            <person name="Gryganskyi A."/>
            <person name="Culley D."/>
            <person name="Magnuson J.K."/>
            <person name="James T.Y."/>
            <person name="O'Malley M.A."/>
            <person name="Stajich J.E."/>
            <person name="Spatafora J.W."/>
            <person name="Visel A."/>
            <person name="Grigoriev I.V."/>
        </authorList>
    </citation>
    <scope>NUCLEOTIDE SEQUENCE [LARGE SCALE GENOMIC DNA]</scope>
    <source>
        <strain evidence="14 15">JEL800</strain>
    </source>
</reference>
<feature type="domain" description="Fibronectin type III-like" evidence="13">
    <location>
        <begin position="1467"/>
        <end position="1534"/>
    </location>
</feature>
<dbReference type="InterPro" id="IPR036881">
    <property type="entry name" value="Glyco_hydro_3_C_sf"/>
</dbReference>
<dbReference type="PANTHER" id="PTHR42715:SF2">
    <property type="entry name" value="BETA-GLUCOSIDASE F-RELATED"/>
    <property type="match status" value="1"/>
</dbReference>
<dbReference type="SUPFAM" id="SSF52279">
    <property type="entry name" value="Beta-D-glucan exohydrolase, C-terminal domain"/>
    <property type="match status" value="2"/>
</dbReference>
<gene>
    <name evidence="14" type="ORF">BCR33DRAFT_788797</name>
</gene>
<dbReference type="SUPFAM" id="SSF55797">
    <property type="entry name" value="PR-1-like"/>
    <property type="match status" value="1"/>
</dbReference>
<evidence type="ECO:0000256" key="3">
    <source>
        <dbReference type="ARBA" id="ARBA00005336"/>
    </source>
</evidence>
<dbReference type="EMBL" id="MCGO01000043">
    <property type="protein sequence ID" value="ORY38561.1"/>
    <property type="molecule type" value="Genomic_DNA"/>
</dbReference>
<dbReference type="EC" id="3.2.1.21" evidence="4 10"/>
<dbReference type="Gene3D" id="3.40.33.10">
    <property type="entry name" value="CAP"/>
    <property type="match status" value="1"/>
</dbReference>
<organism evidence="14 15">
    <name type="scientific">Rhizoclosmatium globosum</name>
    <dbReference type="NCBI Taxonomy" id="329046"/>
    <lineage>
        <taxon>Eukaryota</taxon>
        <taxon>Fungi</taxon>
        <taxon>Fungi incertae sedis</taxon>
        <taxon>Chytridiomycota</taxon>
        <taxon>Chytridiomycota incertae sedis</taxon>
        <taxon>Chytridiomycetes</taxon>
        <taxon>Chytridiales</taxon>
        <taxon>Chytriomycetaceae</taxon>
        <taxon>Rhizoclosmatium</taxon>
    </lineage>
</organism>
<dbReference type="InterPro" id="IPR036962">
    <property type="entry name" value="Glyco_hydro_3_N_sf"/>
</dbReference>
<dbReference type="InterPro" id="IPR026891">
    <property type="entry name" value="Fn3-like"/>
</dbReference>
<dbReference type="CDD" id="cd05379">
    <property type="entry name" value="CAP_bacterial"/>
    <property type="match status" value="1"/>
</dbReference>
<sequence length="1547" mass="171176">MFVKLNTLLVVLFPLFAFADVCSLAKKVNTYRTSNSLAPLVLDVRLVQIAQTHSEDMSSKKIVNSDQLERMEEDENPDTSKQDAWYASIEKAIPNWTFLAENVAMGSHDENAILDLFKLTEEYNANLLSEEATLLGIGEKDGYWTFEFAGTSDEQVKRKKTGSVPAKPQGSTSFRSRIPSILIIASFVSYLSVRNRDDIKWSPSNPIAPDHPWYNATIHAQEAVKKLSFEEKMDMIMGIGLGSGECVGNIGPIPSIGFKGLCLQDAPTGVRWVENVTAFPSGLNLAATFDKDLMLEYGTVMGNEFRELGINIHLGPAVNLLRAPAAGRNWEGPGGDPYLAAVFSRLLVRGIQSNGVIATVKHLIGNEQEHFRDRSSSNIDKKTSWRNTHFYQACIEEGVGAIMCSYNKLNQQYTCANSELVNEIIKGPELDFRGIIMTDWGAQYDLLVSDLIMPGAYRSWLPWWWWTPYLSHLPFVGYFFPSYHPIPLERLDDMVTRILSTHYALGQDNGFPDVGFHAFNESLGKGAHNTDYRFKEHAKVARKVAAASTVLVKNDGTLPLKNEKGVKIAILGEDARAPKILNEYQDRNGNDGTLAQGWGSGTVQFPYLVSPFEGISMRGNNLDIVSAFDNQDLETAKALASGSDVAIVFGNADSGEMILWHAVEGNWGDRNDLKLWHNADSLIEAVASVNKKTIVVLHTVGPVDMPWFNHPNISAVIYALLPGQESGHALADVLFGDVNPSGRLPFTVLKDRSEYSADVLYRSLQYTPQIDYSEGLYIDYRHADKMNITPVIPFGHGLSYTAFKYSNVEASTTISSEYSDITITMNVENTGGFGGHEVVQLYVSYPETAKEPFKVLKAFEKIWVDVNERVEVKFTLTSKDLRVWLDDGWTNVAGNALVLITAIVLGTLQHGGLKPGPEWTPSKPLSPDHPWFPATQRAIEAVKTLSRDQKLELIMGIGFTGGPCLGNTVTIESIGFKGLCLQDSPMGVQLTDNVTAFPSGLNVAATFDKELMEQYGKAMGKEFNWSRTQSASRSSWWKKLGRPGGDPYLASVSASLIVRGIQSNGVIATAKHLIANEQEHFRHSSSSNLDKRTLMEVYMAPFDACIREGVGAIMCSYNKLNQEYTCANSYLVNEIVKGDLDFRGIVMTDWYAIYDLNVSDLIMPGFHLLALSSPISDERLDDAATRILSTYYHFGQDNDFPPVTINSLERRRKAIHVVVKNDGVLPLKNEMGLKLSILDGTLAQGWGSGTARFPYLTSPEEGISQRGDKLQISTSFDNKDLETAKQLAAESDIAIVFGSSNSGELIVAVMNQIEAVASTNKRTVVVLHTVGPVDMPWFNHPNISAVVYALLPGQESGSALADVLFGDINPSGRLPFTVLKDRSEYAADVLYTSFVHTPQIDYSEGLFIDYRHADKMNITPVIPFGHGLSYTEFEYSGIQTSTTSQSKYSDILVSLRVKNTGSRSGHEVIQLYIGFPEEANEPPKILKGFEKVWIEAGESTIVEFTITKRDLRVWLNDGWFNVAGTYSFHIGASSRDIRLESRIGWGL</sequence>
<proteinExistence type="inferred from homology"/>
<dbReference type="GO" id="GO:0030245">
    <property type="term" value="P:cellulose catabolic process"/>
    <property type="evidence" value="ECO:0007669"/>
    <property type="project" value="UniProtKB-UniPathway"/>
</dbReference>
<keyword evidence="8 10" id="KW-0326">Glycosidase</keyword>
<evidence type="ECO:0000313" key="15">
    <source>
        <dbReference type="Proteomes" id="UP000193642"/>
    </source>
</evidence>
<comment type="similarity">
    <text evidence="3 10">Belongs to the glycosyl hydrolase 3 family.</text>
</comment>
<dbReference type="InterPro" id="IPR017853">
    <property type="entry name" value="GH"/>
</dbReference>
<evidence type="ECO:0000256" key="8">
    <source>
        <dbReference type="ARBA" id="ARBA00023295"/>
    </source>
</evidence>
<protein>
    <recommendedName>
        <fullName evidence="4 10">beta-glucosidase</fullName>
        <ecNumber evidence="4 10">3.2.1.21</ecNumber>
    </recommendedName>
</protein>
<dbReference type="Proteomes" id="UP000193642">
    <property type="component" value="Unassembled WGS sequence"/>
</dbReference>
<dbReference type="OrthoDB" id="416222at2759"/>
<comment type="catalytic activity">
    <reaction evidence="1 10">
        <text>Hydrolysis of terminal, non-reducing beta-D-glucosyl residues with release of beta-D-glucose.</text>
        <dbReference type="EC" id="3.2.1.21"/>
    </reaction>
</comment>
<keyword evidence="5 10" id="KW-0378">Hydrolase</keyword>
<evidence type="ECO:0000256" key="10">
    <source>
        <dbReference type="RuleBase" id="RU361161"/>
    </source>
</evidence>
<dbReference type="PROSITE" id="PS00775">
    <property type="entry name" value="GLYCOSYL_HYDROL_F3"/>
    <property type="match status" value="1"/>
</dbReference>
<evidence type="ECO:0000256" key="2">
    <source>
        <dbReference type="ARBA" id="ARBA00004987"/>
    </source>
</evidence>
<dbReference type="InterPro" id="IPR002772">
    <property type="entry name" value="Glyco_hydro_3_C"/>
</dbReference>
<dbReference type="InterPro" id="IPR013783">
    <property type="entry name" value="Ig-like_fold"/>
</dbReference>
<dbReference type="UniPathway" id="UPA00696"/>
<feature type="signal peptide" evidence="12">
    <location>
        <begin position="1"/>
        <end position="19"/>
    </location>
</feature>
<dbReference type="Pfam" id="PF14310">
    <property type="entry name" value="Fn3-like"/>
    <property type="match status" value="2"/>
</dbReference>
<accession>A0A1Y2BUX2</accession>
<evidence type="ECO:0000256" key="7">
    <source>
        <dbReference type="ARBA" id="ARBA00023277"/>
    </source>
</evidence>
<dbReference type="Gene3D" id="3.40.50.1700">
    <property type="entry name" value="Glycoside hydrolase family 3 C-terminal domain"/>
    <property type="match status" value="2"/>
</dbReference>
<keyword evidence="6" id="KW-0136">Cellulose degradation</keyword>
<evidence type="ECO:0000259" key="13">
    <source>
        <dbReference type="SMART" id="SM01217"/>
    </source>
</evidence>
<evidence type="ECO:0000256" key="11">
    <source>
        <dbReference type="SAM" id="MobiDB-lite"/>
    </source>
</evidence>
<keyword evidence="12" id="KW-0732">Signal</keyword>
<dbReference type="Gene3D" id="3.20.20.300">
    <property type="entry name" value="Glycoside hydrolase, family 3, N-terminal domain"/>
    <property type="match status" value="2"/>
</dbReference>
<dbReference type="PRINTS" id="PR00133">
    <property type="entry name" value="GLHYDRLASE3"/>
</dbReference>
<evidence type="ECO:0000256" key="1">
    <source>
        <dbReference type="ARBA" id="ARBA00000448"/>
    </source>
</evidence>
<dbReference type="Pfam" id="PF00188">
    <property type="entry name" value="CAP"/>
    <property type="match status" value="1"/>
</dbReference>
<evidence type="ECO:0000256" key="5">
    <source>
        <dbReference type="ARBA" id="ARBA00022801"/>
    </source>
</evidence>
<dbReference type="Pfam" id="PF01915">
    <property type="entry name" value="Glyco_hydro_3_C"/>
    <property type="match status" value="2"/>
</dbReference>
<feature type="region of interest" description="Disordered" evidence="11">
    <location>
        <begin position="61"/>
        <end position="81"/>
    </location>
</feature>
<evidence type="ECO:0000256" key="9">
    <source>
        <dbReference type="ARBA" id="ARBA00023326"/>
    </source>
</evidence>
<dbReference type="InterPro" id="IPR014044">
    <property type="entry name" value="CAP_dom"/>
</dbReference>
<dbReference type="InterPro" id="IPR001764">
    <property type="entry name" value="Glyco_hydro_3_N"/>
</dbReference>